<keyword evidence="1" id="KW-1133">Transmembrane helix</keyword>
<dbReference type="EMBL" id="SNXS01000005">
    <property type="protein sequence ID" value="TDP63222.1"/>
    <property type="molecule type" value="Genomic_DNA"/>
</dbReference>
<feature type="transmembrane region" description="Helical" evidence="1">
    <location>
        <begin position="107"/>
        <end position="127"/>
    </location>
</feature>
<dbReference type="PANTHER" id="PTHR28008:SF1">
    <property type="entry name" value="DOMAIN PROTEIN, PUTATIVE (AFU_ORTHOLOGUE AFUA_3G10980)-RELATED"/>
    <property type="match status" value="1"/>
</dbReference>
<keyword evidence="4" id="KW-1185">Reference proteome</keyword>
<organism evidence="3 4">
    <name type="scientific">Roseateles toxinivorans</name>
    <dbReference type="NCBI Taxonomy" id="270368"/>
    <lineage>
        <taxon>Bacteria</taxon>
        <taxon>Pseudomonadati</taxon>
        <taxon>Pseudomonadota</taxon>
        <taxon>Betaproteobacteria</taxon>
        <taxon>Burkholderiales</taxon>
        <taxon>Sphaerotilaceae</taxon>
        <taxon>Roseateles</taxon>
    </lineage>
</organism>
<dbReference type="InParanoid" id="A0A4R6QKQ4"/>
<reference evidence="3 4" key="1">
    <citation type="submission" date="2019-03" db="EMBL/GenBank/DDBJ databases">
        <title>Genomic Encyclopedia of Type Strains, Phase IV (KMG-IV): sequencing the most valuable type-strain genomes for metagenomic binning, comparative biology and taxonomic classification.</title>
        <authorList>
            <person name="Goeker M."/>
        </authorList>
    </citation>
    <scope>NUCLEOTIDE SEQUENCE [LARGE SCALE GENOMIC DNA]</scope>
    <source>
        <strain evidence="3 4">DSM 16998</strain>
    </source>
</reference>
<feature type="transmembrane region" description="Helical" evidence="1">
    <location>
        <begin position="51"/>
        <end position="69"/>
    </location>
</feature>
<dbReference type="NCBIfam" id="NF037970">
    <property type="entry name" value="vanZ_1"/>
    <property type="match status" value="1"/>
</dbReference>
<dbReference type="AlphaFoldDB" id="A0A4R6QKQ4"/>
<evidence type="ECO:0000313" key="4">
    <source>
        <dbReference type="Proteomes" id="UP000295361"/>
    </source>
</evidence>
<dbReference type="Pfam" id="PF04892">
    <property type="entry name" value="VanZ"/>
    <property type="match status" value="1"/>
</dbReference>
<feature type="transmembrane region" description="Helical" evidence="1">
    <location>
        <begin position="76"/>
        <end position="95"/>
    </location>
</feature>
<dbReference type="PANTHER" id="PTHR28008">
    <property type="entry name" value="DOMAIN PROTEIN, PUTATIVE (AFU_ORTHOLOGUE AFUA_3G10980)-RELATED"/>
    <property type="match status" value="1"/>
</dbReference>
<dbReference type="RefSeq" id="WP_243748393.1">
    <property type="nucleotide sequence ID" value="NZ_SNXS01000005.1"/>
</dbReference>
<sequence length="132" mass="14357">MTVRLLLARLTTGPAAAPWWRRLTLLMILAVLYLALSPSPPRQMDTGWDKSNHALAFASLMVAGFFGYASSRARLAGLWLALLALGAGIEIAQTYVPNRSGEWQDLLADALGLALGWLLAQGLSWGLRRPPM</sequence>
<comment type="caution">
    <text evidence="3">The sequence shown here is derived from an EMBL/GenBank/DDBJ whole genome shotgun (WGS) entry which is preliminary data.</text>
</comment>
<gene>
    <name evidence="3" type="ORF">DES47_105225</name>
</gene>
<accession>A0A4R6QKQ4</accession>
<keyword evidence="1" id="KW-0812">Transmembrane</keyword>
<name>A0A4R6QKQ4_9BURK</name>
<evidence type="ECO:0000313" key="3">
    <source>
        <dbReference type="EMBL" id="TDP63222.1"/>
    </source>
</evidence>
<feature type="transmembrane region" description="Helical" evidence="1">
    <location>
        <begin position="20"/>
        <end position="39"/>
    </location>
</feature>
<evidence type="ECO:0000259" key="2">
    <source>
        <dbReference type="Pfam" id="PF04892"/>
    </source>
</evidence>
<dbReference type="InterPro" id="IPR006976">
    <property type="entry name" value="VanZ-like"/>
</dbReference>
<dbReference type="Proteomes" id="UP000295361">
    <property type="component" value="Unassembled WGS sequence"/>
</dbReference>
<proteinExistence type="predicted"/>
<protein>
    <submittedName>
        <fullName evidence="3">VanZ family protein</fullName>
    </submittedName>
</protein>
<evidence type="ECO:0000256" key="1">
    <source>
        <dbReference type="SAM" id="Phobius"/>
    </source>
</evidence>
<keyword evidence="1" id="KW-0472">Membrane</keyword>
<feature type="domain" description="VanZ-like" evidence="2">
    <location>
        <begin position="55"/>
        <end position="120"/>
    </location>
</feature>